<dbReference type="AlphaFoldDB" id="A0A760ABC0"/>
<sequence>MAIIINPETMGDTPAPVFNLAFLSGVFGSMPAEEMAVCPDANTALIGWEKVTVDTKNHPSPVAQYGVIWSIDTMGCGNDGKRRIPVNTVMQEWVYQLAMMNNNTIMMRQRINTGVWGTWVRWL</sequence>
<evidence type="ECO:0000313" key="1">
    <source>
        <dbReference type="EMBL" id="HAG2208968.1"/>
    </source>
</evidence>
<name>A0A760ABC0_SALER</name>
<comment type="caution">
    <text evidence="1">The sequence shown here is derived from an EMBL/GenBank/DDBJ whole genome shotgun (WGS) entry which is preliminary data.</text>
</comment>
<reference evidence="1" key="1">
    <citation type="journal article" date="2018" name="Genome Biol.">
        <title>SKESA: strategic k-mer extension for scrupulous assemblies.</title>
        <authorList>
            <person name="Souvorov A."/>
            <person name="Agarwala R."/>
            <person name="Lipman D.J."/>
        </authorList>
    </citation>
    <scope>NUCLEOTIDE SEQUENCE</scope>
    <source>
        <strain evidence="1">MA.CK_98/00005752</strain>
    </source>
</reference>
<protein>
    <submittedName>
        <fullName evidence="1">Uncharacterized protein</fullName>
    </submittedName>
</protein>
<accession>A0A760ABC0</accession>
<organism evidence="1">
    <name type="scientific">Salmonella enterica</name>
    <name type="common">Salmonella choleraesuis</name>
    <dbReference type="NCBI Taxonomy" id="28901"/>
    <lineage>
        <taxon>Bacteria</taxon>
        <taxon>Pseudomonadati</taxon>
        <taxon>Pseudomonadota</taxon>
        <taxon>Gammaproteobacteria</taxon>
        <taxon>Enterobacterales</taxon>
        <taxon>Enterobacteriaceae</taxon>
        <taxon>Salmonella</taxon>
    </lineage>
</organism>
<proteinExistence type="predicted"/>
<gene>
    <name evidence="1" type="ORF">G8V49_001184</name>
</gene>
<dbReference type="EMBL" id="DAAXQP010000002">
    <property type="protein sequence ID" value="HAG2208968.1"/>
    <property type="molecule type" value="Genomic_DNA"/>
</dbReference>
<reference evidence="1" key="2">
    <citation type="submission" date="2020-02" db="EMBL/GenBank/DDBJ databases">
        <authorList>
            <consortium name="NCBI Pathogen Detection Project"/>
        </authorList>
    </citation>
    <scope>NUCLEOTIDE SEQUENCE</scope>
    <source>
        <strain evidence="1">MA.CK_98/00005752</strain>
    </source>
</reference>